<dbReference type="RefSeq" id="WP_157231819.1">
    <property type="nucleotide sequence ID" value="NZ_JMCB01000002.1"/>
</dbReference>
<protein>
    <submittedName>
        <fullName evidence="2">Uncharacterized protein</fullName>
    </submittedName>
</protein>
<dbReference type="AlphaFoldDB" id="A0A085WTK7"/>
<evidence type="ECO:0000313" key="2">
    <source>
        <dbReference type="EMBL" id="KFE71020.1"/>
    </source>
</evidence>
<sequence>MQKLSHDEQVRLAKLALSAAAKSGGSDAASYRASPPGREEFSSEEDPLAWEAEGWDEFNAPR</sequence>
<dbReference type="EMBL" id="JMCB01000002">
    <property type="protein sequence ID" value="KFE71020.1"/>
    <property type="molecule type" value="Genomic_DNA"/>
</dbReference>
<evidence type="ECO:0000313" key="3">
    <source>
        <dbReference type="Proteomes" id="UP000028725"/>
    </source>
</evidence>
<evidence type="ECO:0000256" key="1">
    <source>
        <dbReference type="SAM" id="MobiDB-lite"/>
    </source>
</evidence>
<feature type="compositionally biased region" description="Acidic residues" evidence="1">
    <location>
        <begin position="42"/>
        <end position="56"/>
    </location>
</feature>
<gene>
    <name evidence="2" type="ORF">DB31_3150</name>
</gene>
<keyword evidence="3" id="KW-1185">Reference proteome</keyword>
<dbReference type="STRING" id="394096.DB31_3150"/>
<accession>A0A085WTK7</accession>
<proteinExistence type="predicted"/>
<comment type="caution">
    <text evidence="2">The sequence shown here is derived from an EMBL/GenBank/DDBJ whole genome shotgun (WGS) entry which is preliminary data.</text>
</comment>
<organism evidence="2 3">
    <name type="scientific">Hyalangium minutum</name>
    <dbReference type="NCBI Taxonomy" id="394096"/>
    <lineage>
        <taxon>Bacteria</taxon>
        <taxon>Pseudomonadati</taxon>
        <taxon>Myxococcota</taxon>
        <taxon>Myxococcia</taxon>
        <taxon>Myxococcales</taxon>
        <taxon>Cystobacterineae</taxon>
        <taxon>Archangiaceae</taxon>
        <taxon>Hyalangium</taxon>
    </lineage>
</organism>
<dbReference type="OrthoDB" id="5524637at2"/>
<feature type="compositionally biased region" description="Low complexity" evidence="1">
    <location>
        <begin position="19"/>
        <end position="30"/>
    </location>
</feature>
<name>A0A085WTK7_9BACT</name>
<feature type="region of interest" description="Disordered" evidence="1">
    <location>
        <begin position="19"/>
        <end position="62"/>
    </location>
</feature>
<reference evidence="2 3" key="1">
    <citation type="submission" date="2014-04" db="EMBL/GenBank/DDBJ databases">
        <title>Genome assembly of Hyalangium minutum DSM 14724.</title>
        <authorList>
            <person name="Sharma G."/>
            <person name="Subramanian S."/>
        </authorList>
    </citation>
    <scope>NUCLEOTIDE SEQUENCE [LARGE SCALE GENOMIC DNA]</scope>
    <source>
        <strain evidence="2 3">DSM 14724</strain>
    </source>
</reference>
<dbReference type="Proteomes" id="UP000028725">
    <property type="component" value="Unassembled WGS sequence"/>
</dbReference>